<keyword evidence="1" id="KW-0677">Repeat</keyword>
<evidence type="ECO:0000256" key="2">
    <source>
        <dbReference type="ARBA" id="ARBA00022837"/>
    </source>
</evidence>
<dbReference type="InterPro" id="IPR002048">
    <property type="entry name" value="EF_hand_dom"/>
</dbReference>
<comment type="caution">
    <text evidence="4">The sequence shown here is derived from an EMBL/GenBank/DDBJ whole genome shotgun (WGS) entry which is preliminary data.</text>
</comment>
<dbReference type="SMART" id="SM00054">
    <property type="entry name" value="EFh"/>
    <property type="match status" value="2"/>
</dbReference>
<dbReference type="PROSITE" id="PS00018">
    <property type="entry name" value="EF_HAND_1"/>
    <property type="match status" value="2"/>
</dbReference>
<dbReference type="InterPro" id="IPR018247">
    <property type="entry name" value="EF_Hand_1_Ca_BS"/>
</dbReference>
<proteinExistence type="predicted"/>
<protein>
    <recommendedName>
        <fullName evidence="3">EF-hand domain-containing protein</fullName>
    </recommendedName>
</protein>
<dbReference type="Proteomes" id="UP001190700">
    <property type="component" value="Unassembled WGS sequence"/>
</dbReference>
<organism evidence="4 5">
    <name type="scientific">Cymbomonas tetramitiformis</name>
    <dbReference type="NCBI Taxonomy" id="36881"/>
    <lineage>
        <taxon>Eukaryota</taxon>
        <taxon>Viridiplantae</taxon>
        <taxon>Chlorophyta</taxon>
        <taxon>Pyramimonadophyceae</taxon>
        <taxon>Pyramimonadales</taxon>
        <taxon>Pyramimonadaceae</taxon>
        <taxon>Cymbomonas</taxon>
    </lineage>
</organism>
<dbReference type="GO" id="GO:0016460">
    <property type="term" value="C:myosin II complex"/>
    <property type="evidence" value="ECO:0007669"/>
    <property type="project" value="TreeGrafter"/>
</dbReference>
<evidence type="ECO:0000256" key="1">
    <source>
        <dbReference type="ARBA" id="ARBA00022737"/>
    </source>
</evidence>
<keyword evidence="5" id="KW-1185">Reference proteome</keyword>
<gene>
    <name evidence="4" type="ORF">CYMTET_12215</name>
</gene>
<feature type="domain" description="EF-hand" evidence="3">
    <location>
        <begin position="116"/>
        <end position="148"/>
    </location>
</feature>
<dbReference type="GO" id="GO:0005509">
    <property type="term" value="F:calcium ion binding"/>
    <property type="evidence" value="ECO:0007669"/>
    <property type="project" value="InterPro"/>
</dbReference>
<evidence type="ECO:0000313" key="4">
    <source>
        <dbReference type="EMBL" id="KAK3279920.1"/>
    </source>
</evidence>
<dbReference type="InterPro" id="IPR050230">
    <property type="entry name" value="CALM/Myosin/TropC-like"/>
</dbReference>
<evidence type="ECO:0000313" key="5">
    <source>
        <dbReference type="Proteomes" id="UP001190700"/>
    </source>
</evidence>
<dbReference type="CDD" id="cd00051">
    <property type="entry name" value="EFh"/>
    <property type="match status" value="1"/>
</dbReference>
<sequence length="148" mass="16779">MKEFSVEEVARYRIKFGQFDYVGEGVIDKVDLETVLRALGQAPLRREIDTALQKVPTSLVNSLSFQEFLKILLLLQKDDTPEEMFRRAFSVLDRDGSGKLSEDDLRRVLTQIDNGLTMDELDELIGEVDVDGTGEINMEDLKKVLLGL</sequence>
<dbReference type="Pfam" id="PF13499">
    <property type="entry name" value="EF-hand_7"/>
    <property type="match status" value="1"/>
</dbReference>
<dbReference type="Gene3D" id="1.10.238.10">
    <property type="entry name" value="EF-hand"/>
    <property type="match status" value="1"/>
</dbReference>
<dbReference type="FunFam" id="1.10.238.10:FF:000001">
    <property type="entry name" value="Calmodulin 1"/>
    <property type="match status" value="1"/>
</dbReference>
<dbReference type="EMBL" id="LGRX02004609">
    <property type="protein sequence ID" value="KAK3279920.1"/>
    <property type="molecule type" value="Genomic_DNA"/>
</dbReference>
<name>A0AAE0LCN0_9CHLO</name>
<dbReference type="PANTHER" id="PTHR23048">
    <property type="entry name" value="MYOSIN LIGHT CHAIN 1, 3"/>
    <property type="match status" value="1"/>
</dbReference>
<feature type="domain" description="EF-hand" evidence="3">
    <location>
        <begin position="80"/>
        <end position="115"/>
    </location>
</feature>
<accession>A0AAE0LCN0</accession>
<dbReference type="PANTHER" id="PTHR23048:SF0">
    <property type="entry name" value="CALMODULIN LIKE 3"/>
    <property type="match status" value="1"/>
</dbReference>
<reference evidence="4 5" key="1">
    <citation type="journal article" date="2015" name="Genome Biol. Evol.">
        <title>Comparative Genomics of a Bacterivorous Green Alga Reveals Evolutionary Causalities and Consequences of Phago-Mixotrophic Mode of Nutrition.</title>
        <authorList>
            <person name="Burns J.A."/>
            <person name="Paasch A."/>
            <person name="Narechania A."/>
            <person name="Kim E."/>
        </authorList>
    </citation>
    <scope>NUCLEOTIDE SEQUENCE [LARGE SCALE GENOMIC DNA]</scope>
    <source>
        <strain evidence="4 5">PLY_AMNH</strain>
    </source>
</reference>
<keyword evidence="2" id="KW-0106">Calcium</keyword>
<dbReference type="InterPro" id="IPR011992">
    <property type="entry name" value="EF-hand-dom_pair"/>
</dbReference>
<dbReference type="AlphaFoldDB" id="A0AAE0LCN0"/>
<evidence type="ECO:0000259" key="3">
    <source>
        <dbReference type="PROSITE" id="PS50222"/>
    </source>
</evidence>
<dbReference type="PROSITE" id="PS50222">
    <property type="entry name" value="EF_HAND_2"/>
    <property type="match status" value="2"/>
</dbReference>
<dbReference type="SUPFAM" id="SSF47473">
    <property type="entry name" value="EF-hand"/>
    <property type="match status" value="1"/>
</dbReference>